<name>A0A4S8L2J9_DENBC</name>
<dbReference type="EMBL" id="ML179719">
    <property type="protein sequence ID" value="THU82620.1"/>
    <property type="molecule type" value="Genomic_DNA"/>
</dbReference>
<dbReference type="PANTHER" id="PTHR35871:SF1">
    <property type="entry name" value="CXC1-LIKE CYSTEINE CLUSTER ASSOCIATED WITH KDZ TRANSPOSASES DOMAIN-CONTAINING PROTEIN"/>
    <property type="match status" value="1"/>
</dbReference>
<dbReference type="InterPro" id="IPR036397">
    <property type="entry name" value="RNaseH_sf"/>
</dbReference>
<feature type="compositionally biased region" description="Basic and acidic residues" evidence="1">
    <location>
        <begin position="143"/>
        <end position="159"/>
    </location>
</feature>
<organism evidence="2 3">
    <name type="scientific">Dendrothele bispora (strain CBS 962.96)</name>
    <dbReference type="NCBI Taxonomy" id="1314807"/>
    <lineage>
        <taxon>Eukaryota</taxon>
        <taxon>Fungi</taxon>
        <taxon>Dikarya</taxon>
        <taxon>Basidiomycota</taxon>
        <taxon>Agaricomycotina</taxon>
        <taxon>Agaricomycetes</taxon>
        <taxon>Agaricomycetidae</taxon>
        <taxon>Agaricales</taxon>
        <taxon>Agaricales incertae sedis</taxon>
        <taxon>Dendrothele</taxon>
    </lineage>
</organism>
<evidence type="ECO:0000256" key="1">
    <source>
        <dbReference type="SAM" id="MobiDB-lite"/>
    </source>
</evidence>
<dbReference type="GO" id="GO:0003676">
    <property type="term" value="F:nucleic acid binding"/>
    <property type="evidence" value="ECO:0007669"/>
    <property type="project" value="InterPro"/>
</dbReference>
<proteinExistence type="predicted"/>
<dbReference type="OrthoDB" id="10039611at2759"/>
<gene>
    <name evidence="2" type="ORF">K435DRAFT_872128</name>
</gene>
<dbReference type="Proteomes" id="UP000297245">
    <property type="component" value="Unassembled WGS sequence"/>
</dbReference>
<reference evidence="2 3" key="1">
    <citation type="journal article" date="2019" name="Nat. Ecol. Evol.">
        <title>Megaphylogeny resolves global patterns of mushroom evolution.</title>
        <authorList>
            <person name="Varga T."/>
            <person name="Krizsan K."/>
            <person name="Foldi C."/>
            <person name="Dima B."/>
            <person name="Sanchez-Garcia M."/>
            <person name="Sanchez-Ramirez S."/>
            <person name="Szollosi G.J."/>
            <person name="Szarkandi J.G."/>
            <person name="Papp V."/>
            <person name="Albert L."/>
            <person name="Andreopoulos W."/>
            <person name="Angelini C."/>
            <person name="Antonin V."/>
            <person name="Barry K.W."/>
            <person name="Bougher N.L."/>
            <person name="Buchanan P."/>
            <person name="Buyck B."/>
            <person name="Bense V."/>
            <person name="Catcheside P."/>
            <person name="Chovatia M."/>
            <person name="Cooper J."/>
            <person name="Damon W."/>
            <person name="Desjardin D."/>
            <person name="Finy P."/>
            <person name="Geml J."/>
            <person name="Haridas S."/>
            <person name="Hughes K."/>
            <person name="Justo A."/>
            <person name="Karasinski D."/>
            <person name="Kautmanova I."/>
            <person name="Kiss B."/>
            <person name="Kocsube S."/>
            <person name="Kotiranta H."/>
            <person name="LaButti K.M."/>
            <person name="Lechner B.E."/>
            <person name="Liimatainen K."/>
            <person name="Lipzen A."/>
            <person name="Lukacs Z."/>
            <person name="Mihaltcheva S."/>
            <person name="Morgado L.N."/>
            <person name="Niskanen T."/>
            <person name="Noordeloos M.E."/>
            <person name="Ohm R.A."/>
            <person name="Ortiz-Santana B."/>
            <person name="Ovrebo C."/>
            <person name="Racz N."/>
            <person name="Riley R."/>
            <person name="Savchenko A."/>
            <person name="Shiryaev A."/>
            <person name="Soop K."/>
            <person name="Spirin V."/>
            <person name="Szebenyi C."/>
            <person name="Tomsovsky M."/>
            <person name="Tulloss R.E."/>
            <person name="Uehling J."/>
            <person name="Grigoriev I.V."/>
            <person name="Vagvolgyi C."/>
            <person name="Papp T."/>
            <person name="Martin F.M."/>
            <person name="Miettinen O."/>
            <person name="Hibbett D.S."/>
            <person name="Nagy L.G."/>
        </authorList>
    </citation>
    <scope>NUCLEOTIDE SEQUENCE [LARGE SCALE GENOMIC DNA]</scope>
    <source>
        <strain evidence="2 3">CBS 962.96</strain>
    </source>
</reference>
<feature type="compositionally biased region" description="Polar residues" evidence="1">
    <location>
        <begin position="175"/>
        <end position="195"/>
    </location>
</feature>
<dbReference type="AlphaFoldDB" id="A0A4S8L2J9"/>
<feature type="region of interest" description="Disordered" evidence="1">
    <location>
        <begin position="110"/>
        <end position="304"/>
    </location>
</feature>
<evidence type="ECO:0000313" key="3">
    <source>
        <dbReference type="Proteomes" id="UP000297245"/>
    </source>
</evidence>
<feature type="compositionally biased region" description="Polar residues" evidence="1">
    <location>
        <begin position="290"/>
        <end position="299"/>
    </location>
</feature>
<evidence type="ECO:0000313" key="2">
    <source>
        <dbReference type="EMBL" id="THU82620.1"/>
    </source>
</evidence>
<accession>A0A4S8L2J9</accession>
<keyword evidence="3" id="KW-1185">Reference proteome</keyword>
<feature type="region of interest" description="Disordered" evidence="1">
    <location>
        <begin position="1"/>
        <end position="39"/>
    </location>
</feature>
<dbReference type="Gene3D" id="3.30.420.10">
    <property type="entry name" value="Ribonuclease H-like superfamily/Ribonuclease H"/>
    <property type="match status" value="1"/>
</dbReference>
<feature type="compositionally biased region" description="Acidic residues" evidence="1">
    <location>
        <begin position="223"/>
        <end position="240"/>
    </location>
</feature>
<dbReference type="PANTHER" id="PTHR35871">
    <property type="entry name" value="EXPRESSED PROTEIN"/>
    <property type="match status" value="1"/>
</dbReference>
<sequence length="859" mass="98602">MPKKKSQKRAGNFGDYYKPKKRQKTRPKDNNESEDEFHDLDTTVLHAIPQENSLSDHTSCLSNEDSGSIMTQLSDLSEDEDIAEHDTKASLLKWLNLGRQKLQDLRRKLNHQLPIKTRKKYHTNHLNEAPSERTIRRHKQKKREQQDRERQEEERDPRHQKTTQITHFFRKIQASAKSKTPEVQITGSRSVITLSDSEDDSIGTGDKHEDGDDCFDIDPFGINDDESEEAGEEASEETEETGCRPGTSRQVTIETVEDEEDVVSASARQEEGLDTPGDIWDPSEEIEPRPTQSNSSSNLRPAPEDGVFVRADDTFKPNAFSNARSPGTHDIPSPASVDAAILALNDILHPRRRTGRGYKVPKLNHILRARLELMIGFLRLYKGAGYTRWTDHANLMAQVGGKGPWLSRMLREWTITFCTNHKDLPTTKYGKSNVSILEDEDLAADIHLHLQSLGKWISANDIVRYVATPEFQARLKTKKQISVRTAQRWMKRMDYRWKAEPKGQYSDGHEREDVVDYRQNKFLPKWRALENMTRWCKPDGSEDGDVRERVFAARPDGKVVVIWRHDESIFYAHDRRKLRWVHASETAKPIVKGEGASLMVGHFVSPDYGWLRAKNLYDADENLKSAQTLFRPGKNRDGYQTTEDILQQATYDNATIHTARPANALSARYMQVKPNKDFLCKVKGSGGESDTFVKMKDGSFKDGTPQKLYYRQNHKKYPGHFKGMRVLIEECRKKGHNLPDPSKLKAQSRGYQVIFFPKYHCELNFIEQCWGYAKRIYRMFPLSSSEEDLEKNLIASLDAVPLVSMRRFATRSSRFGDSYFHGLNGAQAAWANKKYRGHRTIPLDFKAEMDAAFAKNNRS</sequence>
<protein>
    <submittedName>
        <fullName evidence="2">Uncharacterized protein</fullName>
    </submittedName>
</protein>